<dbReference type="Pfam" id="PF13335">
    <property type="entry name" value="Mg_chelatase_C"/>
    <property type="match status" value="1"/>
</dbReference>
<dbReference type="SMART" id="SM00382">
    <property type="entry name" value="AAA"/>
    <property type="match status" value="1"/>
</dbReference>
<evidence type="ECO:0000313" key="4">
    <source>
        <dbReference type="EMBL" id="MBA8682260.1"/>
    </source>
</evidence>
<comment type="caution">
    <text evidence="4">The sequence shown here is derived from an EMBL/GenBank/DDBJ whole genome shotgun (WGS) entry which is preliminary data.</text>
</comment>
<sequence>MSLALVHSRARAGADAPLVRVEVHLSGGLPATQIVGLPETTVRESRERVRAALLCAHFEYPQRRVTINLAPADLPKEGGRFDLAIALGILAASGQLDPRQVVRHEYIGELALTGELRPVDGVLPAAIAAAEAGRTLFVPPANAAEAALAEHADIRIARTLLEACASVENPARLPRAERAADELDPPLDLADVRGQLHARRALEVAAAGGHHLLLIGSPGCGKTLLASRLPGILPEASQAEALQSAAIASISGSGLDPRRWRQRPFRAPHHSASPAALAGGGNPPHPGEISLAHHGVLFLDELPEWSRNALEILREPLESGHIRISRAARSAVFPARFQLVTAMNPCPCGWAGDRSNRCLCTSERIQRYRGRVSGPLLDRIDLHVTVSRLSPEELREGAPAGECSTDVRQRVIVARERQHARGALNAHLDSKALRRCARLDEADQALLEQAIERLQLSARAMHRILRVARTIADLAGSDGIGTAHLAEAIGYRQLDRGQLPVGT</sequence>
<dbReference type="InterPro" id="IPR045006">
    <property type="entry name" value="CHLI-like"/>
</dbReference>
<accession>A0A7W3FMN9</accession>
<evidence type="ECO:0000256" key="1">
    <source>
        <dbReference type="ARBA" id="ARBA00006354"/>
    </source>
</evidence>
<evidence type="ECO:0000313" key="5">
    <source>
        <dbReference type="Proteomes" id="UP000547058"/>
    </source>
</evidence>
<dbReference type="InterPro" id="IPR014721">
    <property type="entry name" value="Ribsml_uS5_D2-typ_fold_subgr"/>
</dbReference>
<comment type="similarity">
    <text evidence="1">Belongs to the Mg-chelatase subunits D/I family. ComM subfamily.</text>
</comment>
<gene>
    <name evidence="4" type="ORF">H4O11_10620</name>
</gene>
<dbReference type="InterPro" id="IPR027417">
    <property type="entry name" value="P-loop_NTPase"/>
</dbReference>
<dbReference type="Pfam" id="PF13541">
    <property type="entry name" value="ChlI"/>
    <property type="match status" value="1"/>
</dbReference>
<dbReference type="GO" id="GO:0005524">
    <property type="term" value="F:ATP binding"/>
    <property type="evidence" value="ECO:0007669"/>
    <property type="project" value="InterPro"/>
</dbReference>
<name>A0A7W3FMN9_9GAMM</name>
<feature type="region of interest" description="Disordered" evidence="2">
    <location>
        <begin position="253"/>
        <end position="286"/>
    </location>
</feature>
<dbReference type="Gene3D" id="3.30.230.10">
    <property type="match status" value="1"/>
</dbReference>
<dbReference type="SUPFAM" id="SSF52540">
    <property type="entry name" value="P-loop containing nucleoside triphosphate hydrolases"/>
    <property type="match status" value="1"/>
</dbReference>
<dbReference type="EMBL" id="JACGXS010000004">
    <property type="protein sequence ID" value="MBA8682260.1"/>
    <property type="molecule type" value="Genomic_DNA"/>
</dbReference>
<keyword evidence="5" id="KW-1185">Reference proteome</keyword>
<dbReference type="InterPro" id="IPR025158">
    <property type="entry name" value="Mg_chelat-rel_C"/>
</dbReference>
<dbReference type="SUPFAM" id="SSF54211">
    <property type="entry name" value="Ribosomal protein S5 domain 2-like"/>
    <property type="match status" value="1"/>
</dbReference>
<dbReference type="PANTHER" id="PTHR32039:SF7">
    <property type="entry name" value="COMPETENCE PROTEIN COMM"/>
    <property type="match status" value="1"/>
</dbReference>
<protein>
    <submittedName>
        <fullName evidence="4">YifB family Mg chelatase-like AAA ATPase</fullName>
    </submittedName>
</protein>
<dbReference type="InterPro" id="IPR003593">
    <property type="entry name" value="AAA+_ATPase"/>
</dbReference>
<dbReference type="Gene3D" id="3.40.50.300">
    <property type="entry name" value="P-loop containing nucleotide triphosphate hydrolases"/>
    <property type="match status" value="1"/>
</dbReference>
<organism evidence="4 5">
    <name type="scientific">Stenotrophomonas tumulicola</name>
    <dbReference type="NCBI Taxonomy" id="1685415"/>
    <lineage>
        <taxon>Bacteria</taxon>
        <taxon>Pseudomonadati</taxon>
        <taxon>Pseudomonadota</taxon>
        <taxon>Gammaproteobacteria</taxon>
        <taxon>Lysobacterales</taxon>
        <taxon>Lysobacteraceae</taxon>
        <taxon>Stenotrophomonas</taxon>
    </lineage>
</organism>
<dbReference type="NCBIfam" id="TIGR00368">
    <property type="entry name" value="YifB family Mg chelatase-like AAA ATPase"/>
    <property type="match status" value="1"/>
</dbReference>
<dbReference type="InterPro" id="IPR020568">
    <property type="entry name" value="Ribosomal_Su5_D2-typ_SF"/>
</dbReference>
<reference evidence="4 5" key="1">
    <citation type="submission" date="2020-08" db="EMBL/GenBank/DDBJ databases">
        <title>Stenotrophomonas tumulicola JCM 30961.</title>
        <authorList>
            <person name="Deng Y."/>
        </authorList>
    </citation>
    <scope>NUCLEOTIDE SEQUENCE [LARGE SCALE GENOMIC DNA]</scope>
    <source>
        <strain evidence="4 5">JCM 30961</strain>
    </source>
</reference>
<evidence type="ECO:0000256" key="2">
    <source>
        <dbReference type="SAM" id="MobiDB-lite"/>
    </source>
</evidence>
<dbReference type="InterPro" id="IPR000523">
    <property type="entry name" value="Mg_chelatse_chII-like_cat_dom"/>
</dbReference>
<evidence type="ECO:0000259" key="3">
    <source>
        <dbReference type="SMART" id="SM00382"/>
    </source>
</evidence>
<dbReference type="PANTHER" id="PTHR32039">
    <property type="entry name" value="MAGNESIUM-CHELATASE SUBUNIT CHLI"/>
    <property type="match status" value="1"/>
</dbReference>
<proteinExistence type="inferred from homology"/>
<dbReference type="NCBIfam" id="NF007365">
    <property type="entry name" value="PRK09862.1"/>
    <property type="match status" value="1"/>
</dbReference>
<feature type="domain" description="AAA+ ATPase" evidence="3">
    <location>
        <begin position="208"/>
        <end position="369"/>
    </location>
</feature>
<feature type="compositionally biased region" description="Basic residues" evidence="2">
    <location>
        <begin position="260"/>
        <end position="269"/>
    </location>
</feature>
<dbReference type="Proteomes" id="UP000547058">
    <property type="component" value="Unassembled WGS sequence"/>
</dbReference>
<dbReference type="AlphaFoldDB" id="A0A7W3FMN9"/>
<dbReference type="Pfam" id="PF01078">
    <property type="entry name" value="Mg_chelatase"/>
    <property type="match status" value="1"/>
</dbReference>
<dbReference type="RefSeq" id="WP_182339388.1">
    <property type="nucleotide sequence ID" value="NZ_JACGXS010000004.1"/>
</dbReference>
<dbReference type="InterPro" id="IPR004482">
    <property type="entry name" value="Mg_chelat-rel"/>
</dbReference>